<feature type="domain" description="Glycosyl transferase family 1" evidence="8">
    <location>
        <begin position="288"/>
        <end position="436"/>
    </location>
</feature>
<sequence>MKVLFATSEAVPLAKTGGLADVAGALPKALLEKGIDAQVILPNYETIPWEYLKHFKTVDVFSVNLGWRSQYCGLLRGEIDGVTYYLIDNEHYFRRGGLYGYGDDPERFVFFSIAVLEAARRMEEQWDILHCHDWQTGLIPFLLKRRYWNDERLSGIRTVFTIHNLRYQGVFGMQEMMDLIGMGPEIFGWDGLEHNDAANCMKGGLLYADKLTTVSPTYAEEIKTSFYGEGLDGILRVRSGDLSGIVNGIDTELFDPMNDAAIKAPYLDSLDKKRLNKLALQKEMGLPQNPDVPVIGIVSRLVEQKGFDLIDGVFGELLEEEVQFAVLGSGDWKYEEMFRTASHSRYDKVSIRTGFNDALARRIYAGSDMYLMPSQFEPCGLSQLLALRYRTVPIVRETGGLKDTVQSYNEYTGEGNGFSFKNYNAHDMLYTIREAIGFYNKEDVWKGIVLNGTRDDYSWSRSASSYIGLYEQLAPERKEKETWPVIS</sequence>
<feature type="binding site" evidence="7">
    <location>
        <position position="15"/>
    </location>
    <ligand>
        <name>ADP-alpha-D-glucose</name>
        <dbReference type="ChEBI" id="CHEBI:57498"/>
    </ligand>
</feature>
<keyword evidence="6 7" id="KW-0320">Glycogen biosynthesis</keyword>
<dbReference type="EMBL" id="NMUQ01000001">
    <property type="protein sequence ID" value="OXM16779.1"/>
    <property type="molecule type" value="Genomic_DNA"/>
</dbReference>
<comment type="caution">
    <text evidence="10">The sequence shown here is derived from an EMBL/GenBank/DDBJ whole genome shotgun (WGS) entry which is preliminary data.</text>
</comment>
<evidence type="ECO:0000259" key="8">
    <source>
        <dbReference type="Pfam" id="PF00534"/>
    </source>
</evidence>
<dbReference type="InterPro" id="IPR011835">
    <property type="entry name" value="GS/SS"/>
</dbReference>
<dbReference type="PANTHER" id="PTHR45825:SF11">
    <property type="entry name" value="ALPHA AMYLASE DOMAIN-CONTAINING PROTEIN"/>
    <property type="match status" value="1"/>
</dbReference>
<gene>
    <name evidence="7" type="primary">glgA</name>
    <name evidence="10" type="ORF">CGZ75_09025</name>
</gene>
<dbReference type="RefSeq" id="WP_089523861.1">
    <property type="nucleotide sequence ID" value="NZ_NMUQ01000001.1"/>
</dbReference>
<dbReference type="InterPro" id="IPR013534">
    <property type="entry name" value="Starch_synth_cat_dom"/>
</dbReference>
<dbReference type="UniPathway" id="UPA00164"/>
<dbReference type="Gene3D" id="3.40.50.2000">
    <property type="entry name" value="Glycogen Phosphorylase B"/>
    <property type="match status" value="2"/>
</dbReference>
<dbReference type="GO" id="GO:0009011">
    <property type="term" value="F:alpha-1,4-glucan glucosyltransferase (ADP-glucose donor) activity"/>
    <property type="evidence" value="ECO:0007669"/>
    <property type="project" value="UniProtKB-UniRule"/>
</dbReference>
<protein>
    <recommendedName>
        <fullName evidence="7">Glycogen synthase</fullName>
        <ecNumber evidence="7">2.4.1.21</ecNumber>
    </recommendedName>
    <alternativeName>
        <fullName evidence="7">Starch [bacterial glycogen] synthase</fullName>
    </alternativeName>
</protein>
<dbReference type="NCBIfam" id="TIGR02095">
    <property type="entry name" value="glgA"/>
    <property type="match status" value="1"/>
</dbReference>
<accession>A0A229P4J3</accession>
<evidence type="ECO:0000256" key="3">
    <source>
        <dbReference type="ARBA" id="ARBA00010281"/>
    </source>
</evidence>
<comment type="pathway">
    <text evidence="7">Glycan biosynthesis; glycogen biosynthesis.</text>
</comment>
<dbReference type="Proteomes" id="UP000215145">
    <property type="component" value="Unassembled WGS sequence"/>
</dbReference>
<dbReference type="OrthoDB" id="9808590at2"/>
<evidence type="ECO:0000313" key="10">
    <source>
        <dbReference type="EMBL" id="OXM16779.1"/>
    </source>
</evidence>
<comment type="function">
    <text evidence="2 7">Synthesizes alpha-1,4-glucan chains using ADP-glucose.</text>
</comment>
<dbReference type="HAMAP" id="MF_00484">
    <property type="entry name" value="Glycogen_synth"/>
    <property type="match status" value="1"/>
</dbReference>
<dbReference type="Pfam" id="PF08323">
    <property type="entry name" value="Glyco_transf_5"/>
    <property type="match status" value="1"/>
</dbReference>
<evidence type="ECO:0000256" key="6">
    <source>
        <dbReference type="ARBA" id="ARBA00023056"/>
    </source>
</evidence>
<dbReference type="NCBIfam" id="NF001898">
    <property type="entry name" value="PRK00654.1-1"/>
    <property type="match status" value="1"/>
</dbReference>
<proteinExistence type="inferred from homology"/>
<comment type="similarity">
    <text evidence="3 7">Belongs to the glycosyltransferase 1 family. Bacterial/plant glycogen synthase subfamily.</text>
</comment>
<keyword evidence="4 7" id="KW-0328">Glycosyltransferase</keyword>
<comment type="catalytic activity">
    <reaction evidence="1 7">
        <text>[(1-&gt;4)-alpha-D-glucosyl](n) + ADP-alpha-D-glucose = [(1-&gt;4)-alpha-D-glucosyl](n+1) + ADP + H(+)</text>
        <dbReference type="Rhea" id="RHEA:18189"/>
        <dbReference type="Rhea" id="RHEA-COMP:9584"/>
        <dbReference type="Rhea" id="RHEA-COMP:9587"/>
        <dbReference type="ChEBI" id="CHEBI:15378"/>
        <dbReference type="ChEBI" id="CHEBI:15444"/>
        <dbReference type="ChEBI" id="CHEBI:57498"/>
        <dbReference type="ChEBI" id="CHEBI:456216"/>
        <dbReference type="EC" id="2.4.1.21"/>
    </reaction>
</comment>
<dbReference type="NCBIfam" id="NF001899">
    <property type="entry name" value="PRK00654.1-2"/>
    <property type="match status" value="1"/>
</dbReference>
<keyword evidence="11" id="KW-1185">Reference proteome</keyword>
<dbReference type="AlphaFoldDB" id="A0A229P4J3"/>
<name>A0A229P4J3_9BACL</name>
<feature type="domain" description="Starch synthase catalytic" evidence="9">
    <location>
        <begin position="2"/>
        <end position="236"/>
    </location>
</feature>
<evidence type="ECO:0000313" key="11">
    <source>
        <dbReference type="Proteomes" id="UP000215145"/>
    </source>
</evidence>
<dbReference type="GO" id="GO:0004373">
    <property type="term" value="F:alpha-1,4-glucan glucosyltransferase (UDP-glucose donor) activity"/>
    <property type="evidence" value="ECO:0007669"/>
    <property type="project" value="InterPro"/>
</dbReference>
<dbReference type="PANTHER" id="PTHR45825">
    <property type="entry name" value="GRANULE-BOUND STARCH SYNTHASE 1, CHLOROPLASTIC/AMYLOPLASTIC"/>
    <property type="match status" value="1"/>
</dbReference>
<dbReference type="Pfam" id="PF00534">
    <property type="entry name" value="Glycos_transf_1"/>
    <property type="match status" value="1"/>
</dbReference>
<evidence type="ECO:0000259" key="9">
    <source>
        <dbReference type="Pfam" id="PF08323"/>
    </source>
</evidence>
<reference evidence="10 11" key="1">
    <citation type="submission" date="2017-07" db="EMBL/GenBank/DDBJ databases">
        <title>Paenibacillus herberti R33 genome sequencing and assembly.</title>
        <authorList>
            <person name="Su W."/>
        </authorList>
    </citation>
    <scope>NUCLEOTIDE SEQUENCE [LARGE SCALE GENOMIC DNA]</scope>
    <source>
        <strain evidence="10 11">R33</strain>
    </source>
</reference>
<evidence type="ECO:0000256" key="5">
    <source>
        <dbReference type="ARBA" id="ARBA00022679"/>
    </source>
</evidence>
<dbReference type="SUPFAM" id="SSF53756">
    <property type="entry name" value="UDP-Glycosyltransferase/glycogen phosphorylase"/>
    <property type="match status" value="1"/>
</dbReference>
<organism evidence="10 11">
    <name type="scientific">Paenibacillus herberti</name>
    <dbReference type="NCBI Taxonomy" id="1619309"/>
    <lineage>
        <taxon>Bacteria</taxon>
        <taxon>Bacillati</taxon>
        <taxon>Bacillota</taxon>
        <taxon>Bacilli</taxon>
        <taxon>Bacillales</taxon>
        <taxon>Paenibacillaceae</taxon>
        <taxon>Paenibacillus</taxon>
    </lineage>
</organism>
<dbReference type="CDD" id="cd03791">
    <property type="entry name" value="GT5_Glycogen_synthase_DULL1-like"/>
    <property type="match status" value="1"/>
</dbReference>
<keyword evidence="5 7" id="KW-0808">Transferase</keyword>
<evidence type="ECO:0000256" key="4">
    <source>
        <dbReference type="ARBA" id="ARBA00022676"/>
    </source>
</evidence>
<evidence type="ECO:0000256" key="1">
    <source>
        <dbReference type="ARBA" id="ARBA00001478"/>
    </source>
</evidence>
<dbReference type="InterPro" id="IPR001296">
    <property type="entry name" value="Glyco_trans_1"/>
</dbReference>
<evidence type="ECO:0000256" key="2">
    <source>
        <dbReference type="ARBA" id="ARBA00002764"/>
    </source>
</evidence>
<dbReference type="EC" id="2.4.1.21" evidence="7"/>
<evidence type="ECO:0000256" key="7">
    <source>
        <dbReference type="HAMAP-Rule" id="MF_00484"/>
    </source>
</evidence>
<dbReference type="GO" id="GO:0005978">
    <property type="term" value="P:glycogen biosynthetic process"/>
    <property type="evidence" value="ECO:0007669"/>
    <property type="project" value="UniProtKB-UniRule"/>
</dbReference>